<proteinExistence type="predicted"/>
<keyword evidence="1" id="KW-1185">Reference proteome</keyword>
<reference evidence="2" key="1">
    <citation type="submission" date="2022-11" db="UniProtKB">
        <authorList>
            <consortium name="WormBaseParasite"/>
        </authorList>
    </citation>
    <scope>IDENTIFICATION</scope>
</reference>
<evidence type="ECO:0000313" key="1">
    <source>
        <dbReference type="Proteomes" id="UP000887565"/>
    </source>
</evidence>
<dbReference type="Proteomes" id="UP000887565">
    <property type="component" value="Unplaced"/>
</dbReference>
<dbReference type="WBParaSite" id="nRc.2.0.1.t38016-RA">
    <property type="protein sequence ID" value="nRc.2.0.1.t38016-RA"/>
    <property type="gene ID" value="nRc.2.0.1.g38016"/>
</dbReference>
<protein>
    <submittedName>
        <fullName evidence="2">Uncharacterized protein</fullName>
    </submittedName>
</protein>
<name>A0A915KJ34_ROMCU</name>
<evidence type="ECO:0000313" key="2">
    <source>
        <dbReference type="WBParaSite" id="nRc.2.0.1.t38016-RA"/>
    </source>
</evidence>
<organism evidence="1 2">
    <name type="scientific">Romanomermis culicivorax</name>
    <name type="common">Nematode worm</name>
    <dbReference type="NCBI Taxonomy" id="13658"/>
    <lineage>
        <taxon>Eukaryota</taxon>
        <taxon>Metazoa</taxon>
        <taxon>Ecdysozoa</taxon>
        <taxon>Nematoda</taxon>
        <taxon>Enoplea</taxon>
        <taxon>Dorylaimia</taxon>
        <taxon>Mermithida</taxon>
        <taxon>Mermithoidea</taxon>
        <taxon>Mermithidae</taxon>
        <taxon>Romanomermis</taxon>
    </lineage>
</organism>
<sequence>MSRPHSSFVVSTSQKQPLIIVSRIAPHYMPAPLLFAVATKQTETSFKLAEMPILSLVKSTVGTSIPDPMTIKHQ</sequence>
<accession>A0A915KJ34</accession>
<dbReference type="AlphaFoldDB" id="A0A915KJ34"/>